<feature type="compositionally biased region" description="Low complexity" evidence="1">
    <location>
        <begin position="92"/>
        <end position="146"/>
    </location>
</feature>
<dbReference type="RefSeq" id="XP_047848200.1">
    <property type="nucleotide sequence ID" value="XM_047992187.1"/>
</dbReference>
<feature type="transmembrane region" description="Helical" evidence="2">
    <location>
        <begin position="268"/>
        <end position="289"/>
    </location>
</feature>
<dbReference type="GeneID" id="72072390"/>
<feature type="region of interest" description="Disordered" evidence="1">
    <location>
        <begin position="215"/>
        <end position="259"/>
    </location>
</feature>
<name>A0A9Q8QU19_9HYPO</name>
<dbReference type="EMBL" id="CP086365">
    <property type="protein sequence ID" value="UNI24719.1"/>
    <property type="molecule type" value="Genomic_DNA"/>
</dbReference>
<feature type="compositionally biased region" description="Polar residues" evidence="1">
    <location>
        <begin position="215"/>
        <end position="228"/>
    </location>
</feature>
<evidence type="ECO:0000256" key="1">
    <source>
        <dbReference type="SAM" id="MobiDB-lite"/>
    </source>
</evidence>
<keyword evidence="4" id="KW-1185">Reference proteome</keyword>
<feature type="compositionally biased region" description="Low complexity" evidence="1">
    <location>
        <begin position="176"/>
        <end position="198"/>
    </location>
</feature>
<organism evidence="3 4">
    <name type="scientific">Purpureocillium takamizusanense</name>
    <dbReference type="NCBI Taxonomy" id="2060973"/>
    <lineage>
        <taxon>Eukaryota</taxon>
        <taxon>Fungi</taxon>
        <taxon>Dikarya</taxon>
        <taxon>Ascomycota</taxon>
        <taxon>Pezizomycotina</taxon>
        <taxon>Sordariomycetes</taxon>
        <taxon>Hypocreomycetidae</taxon>
        <taxon>Hypocreales</taxon>
        <taxon>Ophiocordycipitaceae</taxon>
        <taxon>Purpureocillium</taxon>
    </lineage>
</organism>
<reference evidence="3" key="1">
    <citation type="submission" date="2021-11" db="EMBL/GenBank/DDBJ databases">
        <title>Purpureocillium_takamizusanense_genome.</title>
        <authorList>
            <person name="Nguyen N.-H."/>
        </authorList>
    </citation>
    <scope>NUCLEOTIDE SEQUENCE</scope>
    <source>
        <strain evidence="3">PT3</strain>
    </source>
</reference>
<dbReference type="KEGG" id="ptkz:JDV02_010446"/>
<feature type="region of interest" description="Disordered" evidence="1">
    <location>
        <begin position="32"/>
        <end position="201"/>
    </location>
</feature>
<dbReference type="AlphaFoldDB" id="A0A9Q8QU19"/>
<keyword evidence="2" id="KW-0472">Membrane</keyword>
<evidence type="ECO:0000313" key="3">
    <source>
        <dbReference type="EMBL" id="UNI24719.1"/>
    </source>
</evidence>
<keyword evidence="2" id="KW-1133">Transmembrane helix</keyword>
<accession>A0A9Q8QU19</accession>
<proteinExistence type="predicted"/>
<evidence type="ECO:0000256" key="2">
    <source>
        <dbReference type="SAM" id="Phobius"/>
    </source>
</evidence>
<evidence type="ECO:0000313" key="4">
    <source>
        <dbReference type="Proteomes" id="UP000829364"/>
    </source>
</evidence>
<keyword evidence="2" id="KW-0812">Transmembrane</keyword>
<feature type="compositionally biased region" description="Polar residues" evidence="1">
    <location>
        <begin position="237"/>
        <end position="247"/>
    </location>
</feature>
<gene>
    <name evidence="3" type="ORF">JDV02_010446</name>
</gene>
<feature type="compositionally biased region" description="Low complexity" evidence="1">
    <location>
        <begin position="154"/>
        <end position="168"/>
    </location>
</feature>
<sequence>MWFPRDELPAFPRPKVLAGDLFEIPGDLAKAGKGLLDGLVGAPEETAPSSPDENNDEQPPTVPTEVLKFPPSSGPSVSTLPEVTTPPPPVPTISSSRASRSTSSTSSTSSSSVPTTTTTAQGNENAPVVVSQSSTSATASTPTQQPITETPVASQTSKSQTSSRTGPAGAIGGLLGTTTTSFAPTTTDQPPSTTSVTSFPLSATPQSTQIFISDSTTQSTPISQGGPQTSLLTSTTKSGTAPTQEPSPASPAEGYNAGRSHLKGGHKAAIALGTILTVGFFALAILLFFRRRRRRQQQRRRLSGDFTPSKGLPSGVQRLADKFHLPVPSRSRRSMKRRAQDDMGEPLVRDASQAQSRGFVFPFGASRATPVNLWLDSRGGGKACGLQRHGVLQVMPAIKDLDT</sequence>
<dbReference type="Proteomes" id="UP000829364">
    <property type="component" value="Chromosome 12"/>
</dbReference>
<protein>
    <submittedName>
        <fullName evidence="3">Uncharacterized protein</fullName>
    </submittedName>
</protein>